<reference evidence="1 2" key="1">
    <citation type="submission" date="2019-07" db="EMBL/GenBank/DDBJ databases">
        <title>Genomics analysis of Aphanomyces spp. identifies a new class of oomycete effector associated with host adaptation.</title>
        <authorList>
            <person name="Gaulin E."/>
        </authorList>
    </citation>
    <scope>NUCLEOTIDE SEQUENCE [LARGE SCALE GENOMIC DNA]</scope>
    <source>
        <strain evidence="1 2">ATCC 201684</strain>
    </source>
</reference>
<dbReference type="Pfam" id="PF13637">
    <property type="entry name" value="Ank_4"/>
    <property type="match status" value="1"/>
</dbReference>
<comment type="caution">
    <text evidence="1">The sequence shown here is derived from an EMBL/GenBank/DDBJ whole genome shotgun (WGS) entry which is preliminary data.</text>
</comment>
<dbReference type="PANTHER" id="PTHR46586:SF3">
    <property type="entry name" value="ANKYRIN REPEAT-CONTAINING PROTEIN"/>
    <property type="match status" value="1"/>
</dbReference>
<dbReference type="PANTHER" id="PTHR46586">
    <property type="entry name" value="ANKYRIN REPEAT-CONTAINING PROTEIN"/>
    <property type="match status" value="1"/>
</dbReference>
<gene>
    <name evidence="1" type="ORF">Ae201684_007228</name>
</gene>
<evidence type="ECO:0008006" key="3">
    <source>
        <dbReference type="Google" id="ProtNLM"/>
    </source>
</evidence>
<dbReference type="InterPro" id="IPR052050">
    <property type="entry name" value="SecEffector_AnkRepeat"/>
</dbReference>
<dbReference type="SUPFAM" id="SSF48403">
    <property type="entry name" value="Ankyrin repeat"/>
    <property type="match status" value="1"/>
</dbReference>
<accession>A0A6G0X802</accession>
<evidence type="ECO:0000313" key="1">
    <source>
        <dbReference type="EMBL" id="KAF0736205.1"/>
    </source>
</evidence>
<proteinExistence type="predicted"/>
<protein>
    <recommendedName>
        <fullName evidence="3">Ankyrin repeat-containing domain</fullName>
    </recommendedName>
</protein>
<dbReference type="SMART" id="SM00248">
    <property type="entry name" value="ANK"/>
    <property type="match status" value="3"/>
</dbReference>
<dbReference type="InterPro" id="IPR002110">
    <property type="entry name" value="Ankyrin_rpt"/>
</dbReference>
<dbReference type="EMBL" id="VJMJ01000089">
    <property type="protein sequence ID" value="KAF0736205.1"/>
    <property type="molecule type" value="Genomic_DNA"/>
</dbReference>
<dbReference type="Proteomes" id="UP000481153">
    <property type="component" value="Unassembled WGS sequence"/>
</dbReference>
<name>A0A6G0X802_9STRA</name>
<organism evidence="1 2">
    <name type="scientific">Aphanomyces euteiches</name>
    <dbReference type="NCBI Taxonomy" id="100861"/>
    <lineage>
        <taxon>Eukaryota</taxon>
        <taxon>Sar</taxon>
        <taxon>Stramenopiles</taxon>
        <taxon>Oomycota</taxon>
        <taxon>Saprolegniomycetes</taxon>
        <taxon>Saprolegniales</taxon>
        <taxon>Verrucalvaceae</taxon>
        <taxon>Aphanomyces</taxon>
    </lineage>
</organism>
<dbReference type="AlphaFoldDB" id="A0A6G0X802"/>
<keyword evidence="2" id="KW-1185">Reference proteome</keyword>
<evidence type="ECO:0000313" key="2">
    <source>
        <dbReference type="Proteomes" id="UP000481153"/>
    </source>
</evidence>
<dbReference type="Gene3D" id="1.25.40.20">
    <property type="entry name" value="Ankyrin repeat-containing domain"/>
    <property type="match status" value="1"/>
</dbReference>
<dbReference type="VEuPathDB" id="FungiDB:AeMF1_002448"/>
<sequence>MGRCVSASQGLAPPSSSCASSSREMRFYWLQSWRRNSELSPWRALQVLVNVDLFRTITSFMPGVARMIRAMHSRAMRQTGPYARAHFIVSSLPRSNIDRLYIAKQLHQAYPLAFTKSVMDLVAKAGYLDVLEFMHQECRRGCSKNAMDLAAAHGHLEIVEFLHEHRTEGCSTDAMDRAAAGGYLEIVRFLHTHRTEGCTLNALNLAAAHGHLQVVQYLTRHCDLQESGIWPSGYHHEWLAFKRICHTSESQTALMEEEDPRLESPMDYAVLKDEDESRLLSPIDWATLHGHLPVVEYLFREGILASCRVSVAIATVATERGHTDTVRYLVANDLVHI</sequence>
<dbReference type="InterPro" id="IPR036770">
    <property type="entry name" value="Ankyrin_rpt-contain_sf"/>
</dbReference>